<dbReference type="AlphaFoldDB" id="A0A6G0HJ23"/>
<comment type="caution">
    <text evidence="3">The sequence shown here is derived from an EMBL/GenBank/DDBJ whole genome shotgun (WGS) entry which is preliminary data.</text>
</comment>
<accession>A0A6G0HJ23</accession>
<protein>
    <submittedName>
        <fullName evidence="3">Shootin-1</fullName>
    </submittedName>
</protein>
<evidence type="ECO:0000313" key="4">
    <source>
        <dbReference type="Proteomes" id="UP000424527"/>
    </source>
</evidence>
<dbReference type="PANTHER" id="PTHR46606">
    <property type="entry name" value="SHOOTIN-1"/>
    <property type="match status" value="1"/>
</dbReference>
<evidence type="ECO:0000313" key="3">
    <source>
        <dbReference type="EMBL" id="KAE8279195.1"/>
    </source>
</evidence>
<dbReference type="GO" id="GO:2001224">
    <property type="term" value="P:positive regulation of neuron migration"/>
    <property type="evidence" value="ECO:0007669"/>
    <property type="project" value="TreeGrafter"/>
</dbReference>
<dbReference type="InterPro" id="IPR024849">
    <property type="entry name" value="Shootin-1"/>
</dbReference>
<name>A0A6G0HJ23_LARCR</name>
<feature type="coiled-coil region" evidence="1">
    <location>
        <begin position="29"/>
        <end position="91"/>
    </location>
</feature>
<keyword evidence="1" id="KW-0175">Coiled coil</keyword>
<proteinExistence type="predicted"/>
<organism evidence="3 4">
    <name type="scientific">Larimichthys crocea</name>
    <name type="common">Large yellow croaker</name>
    <name type="synonym">Pseudosciaena crocea</name>
    <dbReference type="NCBI Taxonomy" id="215358"/>
    <lineage>
        <taxon>Eukaryota</taxon>
        <taxon>Metazoa</taxon>
        <taxon>Chordata</taxon>
        <taxon>Craniata</taxon>
        <taxon>Vertebrata</taxon>
        <taxon>Euteleostomi</taxon>
        <taxon>Actinopterygii</taxon>
        <taxon>Neopterygii</taxon>
        <taxon>Teleostei</taxon>
        <taxon>Neoteleostei</taxon>
        <taxon>Acanthomorphata</taxon>
        <taxon>Eupercaria</taxon>
        <taxon>Sciaenidae</taxon>
        <taxon>Larimichthys</taxon>
    </lineage>
</organism>
<dbReference type="EMBL" id="REGW02000023">
    <property type="protein sequence ID" value="KAE8279195.1"/>
    <property type="molecule type" value="Genomic_DNA"/>
</dbReference>
<dbReference type="PANTHER" id="PTHR46606:SF4">
    <property type="entry name" value="SHOOTIN-1"/>
    <property type="match status" value="1"/>
</dbReference>
<dbReference type="GO" id="GO:0048812">
    <property type="term" value="P:neuron projection morphogenesis"/>
    <property type="evidence" value="ECO:0007669"/>
    <property type="project" value="TreeGrafter"/>
</dbReference>
<dbReference type="GO" id="GO:0031252">
    <property type="term" value="C:cell leading edge"/>
    <property type="evidence" value="ECO:0007669"/>
    <property type="project" value="TreeGrafter"/>
</dbReference>
<feature type="coiled-coil region" evidence="1">
    <location>
        <begin position="132"/>
        <end position="191"/>
    </location>
</feature>
<evidence type="ECO:0000256" key="2">
    <source>
        <dbReference type="SAM" id="MobiDB-lite"/>
    </source>
</evidence>
<evidence type="ECO:0000256" key="1">
    <source>
        <dbReference type="SAM" id="Coils"/>
    </source>
</evidence>
<dbReference type="GO" id="GO:0044295">
    <property type="term" value="C:axonal growth cone"/>
    <property type="evidence" value="ECO:0007669"/>
    <property type="project" value="TreeGrafter"/>
</dbReference>
<dbReference type="GO" id="GO:0005737">
    <property type="term" value="C:cytoplasm"/>
    <property type="evidence" value="ECO:0007669"/>
    <property type="project" value="TreeGrafter"/>
</dbReference>
<reference evidence="3 4" key="1">
    <citation type="submission" date="2019-07" db="EMBL/GenBank/DDBJ databases">
        <title>Chromosome genome assembly for large yellow croaker.</title>
        <authorList>
            <person name="Xiao S."/>
        </authorList>
    </citation>
    <scope>NUCLEOTIDE SEQUENCE [LARGE SCALE GENOMIC DNA]</scope>
    <source>
        <strain evidence="3">JMULYC20181020</strain>
        <tissue evidence="3">Muscle</tissue>
    </source>
</reference>
<dbReference type="Proteomes" id="UP000424527">
    <property type="component" value="Unassembled WGS sequence"/>
</dbReference>
<gene>
    <name evidence="3" type="ORF">D5F01_LYC22781</name>
</gene>
<keyword evidence="4" id="KW-1185">Reference proteome</keyword>
<sequence length="233" mass="26392">MSVQDEDSTAAGSDGESGLSSEDEGDIQCEILEMQRDEANQRLTELEEASNHLLKEMNLLEIQFQIERSCRESAEALAVQVTKENKVLKRKSQMLMPLIPELPENFPAVTFDPEADLTVNCDGDGDEDTPLLLESQAKIAELQKSVDGLLAEKLQLEQQVEDLTKEQAQLREQLVLEVEEKEVILRKLSKQNKTMNKIKRVSQLVTDEFTEMSQKLELEQGLRQHAEVFAHQV</sequence>
<feature type="region of interest" description="Disordered" evidence="2">
    <location>
        <begin position="1"/>
        <end position="26"/>
    </location>
</feature>